<evidence type="ECO:0000256" key="1">
    <source>
        <dbReference type="SAM" id="MobiDB-lite"/>
    </source>
</evidence>
<evidence type="ECO:0000313" key="3">
    <source>
        <dbReference type="Proteomes" id="UP000037460"/>
    </source>
</evidence>
<name>A0A0M0LQ07_9EUKA</name>
<reference evidence="3" key="1">
    <citation type="journal article" date="2015" name="PLoS Genet.">
        <title>Genome Sequence and Transcriptome Analyses of Chrysochromulina tobin: Metabolic Tools for Enhanced Algal Fitness in the Prominent Order Prymnesiales (Haptophyceae).</title>
        <authorList>
            <person name="Hovde B.T."/>
            <person name="Deodato C.R."/>
            <person name="Hunsperger H.M."/>
            <person name="Ryken S.A."/>
            <person name="Yost W."/>
            <person name="Jha R.K."/>
            <person name="Patterson J."/>
            <person name="Monnat R.J. Jr."/>
            <person name="Barlow S.B."/>
            <person name="Starkenburg S.R."/>
            <person name="Cattolico R.A."/>
        </authorList>
    </citation>
    <scope>NUCLEOTIDE SEQUENCE</scope>
    <source>
        <strain evidence="3">CCMP291</strain>
    </source>
</reference>
<keyword evidence="3" id="KW-1185">Reference proteome</keyword>
<dbReference type="EMBL" id="JWZX01000488">
    <property type="protein sequence ID" value="KOO52823.1"/>
    <property type="molecule type" value="Genomic_DNA"/>
</dbReference>
<evidence type="ECO:0000313" key="2">
    <source>
        <dbReference type="EMBL" id="KOO52823.1"/>
    </source>
</evidence>
<protein>
    <submittedName>
        <fullName evidence="2">Uncharacterized protein</fullName>
    </submittedName>
</protein>
<feature type="region of interest" description="Disordered" evidence="1">
    <location>
        <begin position="42"/>
        <end position="116"/>
    </location>
</feature>
<sequence>MLETRTTALTVDQAIDALVAAGFKATKQEITSLTTEVKKRIRVATDAEDADKTGKTGGTSNGAGSSGDATAAQGVRKPKEPTVTVEGSDDVADSRLQPRSRRSRGDQPDFSNIRVS</sequence>
<accession>A0A0M0LQ07</accession>
<feature type="compositionally biased region" description="Gly residues" evidence="1">
    <location>
        <begin position="55"/>
        <end position="65"/>
    </location>
</feature>
<gene>
    <name evidence="2" type="ORF">Ctob_015210</name>
</gene>
<proteinExistence type="predicted"/>
<organism evidence="2 3">
    <name type="scientific">Chrysochromulina tobinii</name>
    <dbReference type="NCBI Taxonomy" id="1460289"/>
    <lineage>
        <taxon>Eukaryota</taxon>
        <taxon>Haptista</taxon>
        <taxon>Haptophyta</taxon>
        <taxon>Prymnesiophyceae</taxon>
        <taxon>Prymnesiales</taxon>
        <taxon>Chrysochromulinaceae</taxon>
        <taxon>Chrysochromulina</taxon>
    </lineage>
</organism>
<comment type="caution">
    <text evidence="2">The sequence shown here is derived from an EMBL/GenBank/DDBJ whole genome shotgun (WGS) entry which is preliminary data.</text>
</comment>
<dbReference type="Proteomes" id="UP000037460">
    <property type="component" value="Unassembled WGS sequence"/>
</dbReference>
<dbReference type="AlphaFoldDB" id="A0A0M0LQ07"/>